<gene>
    <name evidence="2" type="ORF">QYF61_008050</name>
</gene>
<dbReference type="Proteomes" id="UP001333110">
    <property type="component" value="Unassembled WGS sequence"/>
</dbReference>
<reference evidence="2 3" key="1">
    <citation type="journal article" date="2023" name="J. Hered.">
        <title>Chromosome-level genome of the wood stork (Mycteria americana) provides insight into avian chromosome evolution.</title>
        <authorList>
            <person name="Flamio R. Jr."/>
            <person name="Ramstad K.M."/>
        </authorList>
    </citation>
    <scope>NUCLEOTIDE SEQUENCE [LARGE SCALE GENOMIC DNA]</scope>
    <source>
        <strain evidence="2">JAX WOST 10</strain>
    </source>
</reference>
<evidence type="ECO:0000256" key="1">
    <source>
        <dbReference type="SAM" id="MobiDB-lite"/>
    </source>
</evidence>
<evidence type="ECO:0000313" key="3">
    <source>
        <dbReference type="Proteomes" id="UP001333110"/>
    </source>
</evidence>
<evidence type="ECO:0000313" key="2">
    <source>
        <dbReference type="EMBL" id="KAK4826379.1"/>
    </source>
</evidence>
<sequence length="122" mass="13625">MVEIAAEQLQPQRGPLLQTRETIAVSAVALQDHIIQSHELQDLSLADPFTSRTRNTKNIYKPMNKEMVRAVVDTGLRKKSTRHKNKEDAEKEYVLDPSPAQLTLAQKLGLAEPPSLPLTGEE</sequence>
<organism evidence="2 3">
    <name type="scientific">Mycteria americana</name>
    <name type="common">Wood stork</name>
    <dbReference type="NCBI Taxonomy" id="33587"/>
    <lineage>
        <taxon>Eukaryota</taxon>
        <taxon>Metazoa</taxon>
        <taxon>Chordata</taxon>
        <taxon>Craniata</taxon>
        <taxon>Vertebrata</taxon>
        <taxon>Euteleostomi</taxon>
        <taxon>Archelosauria</taxon>
        <taxon>Archosauria</taxon>
        <taxon>Dinosauria</taxon>
        <taxon>Saurischia</taxon>
        <taxon>Theropoda</taxon>
        <taxon>Coelurosauria</taxon>
        <taxon>Aves</taxon>
        <taxon>Neognathae</taxon>
        <taxon>Neoaves</taxon>
        <taxon>Aequornithes</taxon>
        <taxon>Ciconiiformes</taxon>
        <taxon>Ciconiidae</taxon>
        <taxon>Mycteria</taxon>
    </lineage>
</organism>
<feature type="compositionally biased region" description="Basic and acidic residues" evidence="1">
    <location>
        <begin position="85"/>
        <end position="94"/>
    </location>
</feature>
<dbReference type="EMBL" id="JAUNZN010000002">
    <property type="protein sequence ID" value="KAK4826379.1"/>
    <property type="molecule type" value="Genomic_DNA"/>
</dbReference>
<protein>
    <submittedName>
        <fullName evidence="2">Uncharacterized protein</fullName>
    </submittedName>
</protein>
<name>A0AAN7NIB5_MYCAM</name>
<accession>A0AAN7NIB5</accession>
<dbReference type="AlphaFoldDB" id="A0AAN7NIB5"/>
<comment type="caution">
    <text evidence="2">The sequence shown here is derived from an EMBL/GenBank/DDBJ whole genome shotgun (WGS) entry which is preliminary data.</text>
</comment>
<proteinExistence type="predicted"/>
<feature type="region of interest" description="Disordered" evidence="1">
    <location>
        <begin position="73"/>
        <end position="98"/>
    </location>
</feature>
<keyword evidence="3" id="KW-1185">Reference proteome</keyword>